<keyword evidence="2" id="KW-1185">Reference proteome</keyword>
<dbReference type="RefSeq" id="WP_157584621.1">
    <property type="nucleotide sequence ID" value="NZ_WPIN01000003.1"/>
</dbReference>
<evidence type="ECO:0000313" key="2">
    <source>
        <dbReference type="Proteomes" id="UP000436006"/>
    </source>
</evidence>
<sequence length="124" mass="14521">MAYEGKLSLDGNDYDIDWMLMRVIRDEDKRGVPSSRPEWAILVGMDALEDSTIKNWMIDPNMQKDGKITLNRIDEDATYKEIEFKKAYCATYRDEFFSDQDYLKTIIYIIGKEITFNKATLNVV</sequence>
<gene>
    <name evidence="1" type="ORF">GO755_10135</name>
</gene>
<evidence type="ECO:0000313" key="1">
    <source>
        <dbReference type="EMBL" id="MVM30392.1"/>
    </source>
</evidence>
<dbReference type="AlphaFoldDB" id="A0A7K1S973"/>
<dbReference type="Pfam" id="PF17642">
    <property type="entry name" value="TssD"/>
    <property type="match status" value="1"/>
</dbReference>
<dbReference type="GO" id="GO:0033104">
    <property type="term" value="C:type VI protein secretion system complex"/>
    <property type="evidence" value="ECO:0007669"/>
    <property type="project" value="InterPro"/>
</dbReference>
<organism evidence="1 2">
    <name type="scientific">Spirosoma arboris</name>
    <dbReference type="NCBI Taxonomy" id="2682092"/>
    <lineage>
        <taxon>Bacteria</taxon>
        <taxon>Pseudomonadati</taxon>
        <taxon>Bacteroidota</taxon>
        <taxon>Cytophagia</taxon>
        <taxon>Cytophagales</taxon>
        <taxon>Cytophagaceae</taxon>
        <taxon>Spirosoma</taxon>
    </lineage>
</organism>
<accession>A0A7K1S973</accession>
<dbReference type="EMBL" id="WPIN01000003">
    <property type="protein sequence ID" value="MVM30392.1"/>
    <property type="molecule type" value="Genomic_DNA"/>
</dbReference>
<reference evidence="1 2" key="1">
    <citation type="submission" date="2019-12" db="EMBL/GenBank/DDBJ databases">
        <title>Spirosoma sp. HMF4905 genome sequencing and assembly.</title>
        <authorList>
            <person name="Kang H."/>
            <person name="Cha I."/>
            <person name="Kim H."/>
            <person name="Joh K."/>
        </authorList>
    </citation>
    <scope>NUCLEOTIDE SEQUENCE [LARGE SCALE GENOMIC DNA]</scope>
    <source>
        <strain evidence="1 2">HMF4905</strain>
    </source>
</reference>
<proteinExistence type="predicted"/>
<name>A0A7K1S973_9BACT</name>
<protein>
    <submittedName>
        <fullName evidence="1">Uncharacterized protein</fullName>
    </submittedName>
</protein>
<dbReference type="Proteomes" id="UP000436006">
    <property type="component" value="Unassembled WGS sequence"/>
</dbReference>
<dbReference type="InterPro" id="IPR041408">
    <property type="entry name" value="Hcp_Tssd"/>
</dbReference>
<comment type="caution">
    <text evidence="1">The sequence shown here is derived from an EMBL/GenBank/DDBJ whole genome shotgun (WGS) entry which is preliminary data.</text>
</comment>